<evidence type="ECO:0000256" key="2">
    <source>
        <dbReference type="SAM" id="Phobius"/>
    </source>
</evidence>
<dbReference type="Proteomes" id="UP000590524">
    <property type="component" value="Unassembled WGS sequence"/>
</dbReference>
<keyword evidence="2" id="KW-0812">Transmembrane</keyword>
<evidence type="ECO:0000313" key="4">
    <source>
        <dbReference type="Proteomes" id="UP000590524"/>
    </source>
</evidence>
<evidence type="ECO:0000313" key="3">
    <source>
        <dbReference type="EMBL" id="MBB4149137.1"/>
    </source>
</evidence>
<accession>A0A7W6LTH3</accession>
<keyword evidence="4" id="KW-1185">Reference proteome</keyword>
<organism evidence="3 4">
    <name type="scientific">Sphingobium scionense</name>
    <dbReference type="NCBI Taxonomy" id="1404341"/>
    <lineage>
        <taxon>Bacteria</taxon>
        <taxon>Pseudomonadati</taxon>
        <taxon>Pseudomonadota</taxon>
        <taxon>Alphaproteobacteria</taxon>
        <taxon>Sphingomonadales</taxon>
        <taxon>Sphingomonadaceae</taxon>
        <taxon>Sphingobium</taxon>
    </lineage>
</organism>
<evidence type="ECO:0008006" key="5">
    <source>
        <dbReference type="Google" id="ProtNLM"/>
    </source>
</evidence>
<keyword evidence="2" id="KW-0472">Membrane</keyword>
<feature type="transmembrane region" description="Helical" evidence="2">
    <location>
        <begin position="41"/>
        <end position="66"/>
    </location>
</feature>
<name>A0A7W6LTH3_9SPHN</name>
<gene>
    <name evidence="3" type="ORF">GGQ90_002926</name>
</gene>
<dbReference type="RefSeq" id="WP_188082777.1">
    <property type="nucleotide sequence ID" value="NZ_JACIEU010000011.1"/>
</dbReference>
<proteinExistence type="predicted"/>
<feature type="region of interest" description="Disordered" evidence="1">
    <location>
        <begin position="512"/>
        <end position="533"/>
    </location>
</feature>
<reference evidence="3 4" key="1">
    <citation type="submission" date="2020-08" db="EMBL/GenBank/DDBJ databases">
        <title>Genomic Encyclopedia of Type Strains, Phase IV (KMG-IV): sequencing the most valuable type-strain genomes for metagenomic binning, comparative biology and taxonomic classification.</title>
        <authorList>
            <person name="Goeker M."/>
        </authorList>
    </citation>
    <scope>NUCLEOTIDE SEQUENCE [LARGE SCALE GENOMIC DNA]</scope>
    <source>
        <strain evidence="3 4">DSM 19371</strain>
    </source>
</reference>
<sequence>MSNFARKAALAIGAVALVATGVGAIGGLALGASLSTLGATTVGIAGVGSLSVSTLATISSVAGMVASMTAKRPSSSGAGSQTSFKADPDAAVPYVVGETQVSGNIVYWKSHGPDENPYQTITTILSGCGPIAGIDQTVMDGDDINFAGGIYGPYAIGGKNRIWQDAQMGIRPEPAQLSTGVGVPPGWTSASTLPSLAATQLTMLYDAKGDDTLVSTPKMAWRGRYVLAYDPRLDDTYPGGSGPCRALQEDTYVFTRNGPLHALTWAIGRWEGGKRMGGIGSPIDAVDVASFVEGANWADANGWTCDGQVDLAKGKWNNLKLFLQAGGCEPVWQGARLACLVRKPRVVLGTIPRSDIVGDATLPQMQTRRDRINSVIPRYRSADHDYEMVDAGAVSVAAAVTADGDTRTRRIDYGLVQCSAGDTPDQAAALAYLDAAAAREAGPIVLPLKPRWIGARFGDCWILPEGMGDLSGKIALIRERSLDPVKGHPTLTFLTEDMSKYPIALAQVGVPAPITEPSTPSEPGAPDAGSWSVSAGSGSVPSLIIAGECESSNAMWIEFAYRPVGASDWSDQVTVRADSKGKEITGLASGGSYQVGIRYLRAFNGETPWLILGPVTVGTLTASSAATADTATNAGNAAQLGGTYTAADITAILNRLDAADIP</sequence>
<evidence type="ECO:0000256" key="1">
    <source>
        <dbReference type="SAM" id="MobiDB-lite"/>
    </source>
</evidence>
<comment type="caution">
    <text evidence="3">The sequence shown here is derived from an EMBL/GenBank/DDBJ whole genome shotgun (WGS) entry which is preliminary data.</text>
</comment>
<keyword evidence="2" id="KW-1133">Transmembrane helix</keyword>
<dbReference type="AlphaFoldDB" id="A0A7W6LTH3"/>
<dbReference type="EMBL" id="JACIEU010000011">
    <property type="protein sequence ID" value="MBB4149137.1"/>
    <property type="molecule type" value="Genomic_DNA"/>
</dbReference>
<protein>
    <recommendedName>
        <fullName evidence="5">Tip attachment protein J domain-containing protein</fullName>
    </recommendedName>
</protein>